<dbReference type="AlphaFoldDB" id="A0A0D2U2D8"/>
<reference evidence="2" key="1">
    <citation type="submission" date="2011-02" db="EMBL/GenBank/DDBJ databases">
        <title>The Genome Sequence of Capsaspora owczarzaki ATCC 30864.</title>
        <authorList>
            <person name="Russ C."/>
            <person name="Cuomo C."/>
            <person name="Burger G."/>
            <person name="Gray M.W."/>
            <person name="Holland P.W.H."/>
            <person name="King N."/>
            <person name="Lang F.B.F."/>
            <person name="Roger A.J."/>
            <person name="Ruiz-Trillo I."/>
            <person name="Young S.K."/>
            <person name="Zeng Q."/>
            <person name="Gargeya S."/>
            <person name="Alvarado L."/>
            <person name="Berlin A."/>
            <person name="Chapman S.B."/>
            <person name="Chen Z."/>
            <person name="Freedman E."/>
            <person name="Gellesch M."/>
            <person name="Goldberg J."/>
            <person name="Griggs A."/>
            <person name="Gujja S."/>
            <person name="Heilman E."/>
            <person name="Heiman D."/>
            <person name="Howarth C."/>
            <person name="Mehta T."/>
            <person name="Neiman D."/>
            <person name="Pearson M."/>
            <person name="Roberts A."/>
            <person name="Saif S."/>
            <person name="Shea T."/>
            <person name="Shenoy N."/>
            <person name="Sisk P."/>
            <person name="Stolte C."/>
            <person name="Sykes S."/>
            <person name="White J."/>
            <person name="Yandava C."/>
            <person name="Haas B."/>
            <person name="Nusbaum C."/>
            <person name="Birren B."/>
        </authorList>
    </citation>
    <scope>NUCLEOTIDE SEQUENCE</scope>
    <source>
        <strain evidence="2">ATCC 30864</strain>
    </source>
</reference>
<accession>A0A0D2U2D8</accession>
<sequence>MQRFRDKPHVYRRIVQRAFPCRTTGRGLGKVVQRPALRQPLPKASMASMVVMRAGLGLVAGTGCRSMHGD</sequence>
<dbReference type="EMBL" id="KE346360">
    <property type="protein sequence ID" value="KJE89381.1"/>
    <property type="molecule type" value="Genomic_DNA"/>
</dbReference>
<gene>
    <name evidence="1" type="ORF">CAOG_009348</name>
</gene>
<evidence type="ECO:0000313" key="1">
    <source>
        <dbReference type="EMBL" id="KJE89381.1"/>
    </source>
</evidence>
<proteinExistence type="predicted"/>
<organism evidence="1 2">
    <name type="scientific">Capsaspora owczarzaki (strain ATCC 30864)</name>
    <dbReference type="NCBI Taxonomy" id="595528"/>
    <lineage>
        <taxon>Eukaryota</taxon>
        <taxon>Filasterea</taxon>
        <taxon>Capsaspora</taxon>
    </lineage>
</organism>
<keyword evidence="2" id="KW-1185">Reference proteome</keyword>
<name>A0A0D2U2D8_CAPO3</name>
<dbReference type="InParanoid" id="A0A0D2U2D8"/>
<protein>
    <submittedName>
        <fullName evidence="1">Uncharacterized protein</fullName>
    </submittedName>
</protein>
<dbReference type="Proteomes" id="UP000008743">
    <property type="component" value="Unassembled WGS sequence"/>
</dbReference>
<evidence type="ECO:0000313" key="2">
    <source>
        <dbReference type="Proteomes" id="UP000008743"/>
    </source>
</evidence>